<evidence type="ECO:0000256" key="1">
    <source>
        <dbReference type="SAM" id="Coils"/>
    </source>
</evidence>
<evidence type="ECO:0000256" key="2">
    <source>
        <dbReference type="SAM" id="MobiDB-lite"/>
    </source>
</evidence>
<dbReference type="AlphaFoldDB" id="A0AA88E141"/>
<evidence type="ECO:0008006" key="5">
    <source>
        <dbReference type="Google" id="ProtNLM"/>
    </source>
</evidence>
<gene>
    <name evidence="3" type="ORF">TIFTF001_035116</name>
</gene>
<name>A0AA88E141_FICCA</name>
<evidence type="ECO:0000313" key="4">
    <source>
        <dbReference type="Proteomes" id="UP001187192"/>
    </source>
</evidence>
<dbReference type="EMBL" id="BTGU01000282">
    <property type="protein sequence ID" value="GMN66047.1"/>
    <property type="molecule type" value="Genomic_DNA"/>
</dbReference>
<feature type="compositionally biased region" description="Polar residues" evidence="2">
    <location>
        <begin position="557"/>
        <end position="568"/>
    </location>
</feature>
<dbReference type="Proteomes" id="UP001187192">
    <property type="component" value="Unassembled WGS sequence"/>
</dbReference>
<feature type="region of interest" description="Disordered" evidence="2">
    <location>
        <begin position="542"/>
        <end position="585"/>
    </location>
</feature>
<evidence type="ECO:0000313" key="3">
    <source>
        <dbReference type="EMBL" id="GMN66047.1"/>
    </source>
</evidence>
<keyword evidence="1" id="KW-0175">Coiled coil</keyword>
<feature type="coiled-coil region" evidence="1">
    <location>
        <begin position="376"/>
        <end position="403"/>
    </location>
</feature>
<organism evidence="3 4">
    <name type="scientific">Ficus carica</name>
    <name type="common">Common fig</name>
    <dbReference type="NCBI Taxonomy" id="3494"/>
    <lineage>
        <taxon>Eukaryota</taxon>
        <taxon>Viridiplantae</taxon>
        <taxon>Streptophyta</taxon>
        <taxon>Embryophyta</taxon>
        <taxon>Tracheophyta</taxon>
        <taxon>Spermatophyta</taxon>
        <taxon>Magnoliopsida</taxon>
        <taxon>eudicotyledons</taxon>
        <taxon>Gunneridae</taxon>
        <taxon>Pentapetalae</taxon>
        <taxon>rosids</taxon>
        <taxon>fabids</taxon>
        <taxon>Rosales</taxon>
        <taxon>Moraceae</taxon>
        <taxon>Ficeae</taxon>
        <taxon>Ficus</taxon>
    </lineage>
</organism>
<sequence length="637" mass="72456">MMASKLPCVVPTCTRSGLVHGLSRIRLAAPTTPWLRTTADRYRVGIRAGFLPSGFTVCLPAPQSLRMDEDRDAALVFYGMQPLIFDGTRRTVSLVGWLYDMELICQICHIEVRLQVLLASQCLVGDARLWWLTLGEPTIPEGSRAYFRALIIARYGPLRDEEANMPYRDPEIYNDMYLRRYLSYVTDWHAYPNESMAHYCQIFQDAMLPCIPRDLGSLEMQALHLLREGLSPKVWQFVPAPMMGVTLESMIDVIMEAEIVAYMLQAAAPENDYLLVPVDDAGIREPLFQGDNDDMDPAYFLAAPEDNPEDPPVIIIASDDDDEDIEEELEDLKEQEEDPEEILFNDDEEWDVFSDITTDLTCTGQVLDTTGRLYSFSTLQRQLLEQQQENNQLREQIASLNQIPYANVVPHQDNLIPPVASQVPEGHQGVPQNIEVSLAPVGVQANPPLVREDLLYEWSRRMKAPEFEGTTDPIEADKWLIDIQVILDFMGLIEQEKVLCASFALKKDARHWWMTVQMRRNVDKEARAQIFKAKKEEKAVVKQTQLKQNHESYPKGHTSNSAQNSKQFGKNKKKGNDASQEQQGITFKKRATEEMDVITIIIPCAPNVERSIWECVDWGQTPATFMARKASMRGIVP</sequence>
<keyword evidence="4" id="KW-1185">Reference proteome</keyword>
<reference evidence="3" key="1">
    <citation type="submission" date="2023-07" db="EMBL/GenBank/DDBJ databases">
        <title>draft genome sequence of fig (Ficus carica).</title>
        <authorList>
            <person name="Takahashi T."/>
            <person name="Nishimura K."/>
        </authorList>
    </citation>
    <scope>NUCLEOTIDE SEQUENCE</scope>
</reference>
<protein>
    <recommendedName>
        <fullName evidence="5">Retrotransposon gag domain-containing protein</fullName>
    </recommendedName>
</protein>
<comment type="caution">
    <text evidence="3">The sequence shown here is derived from an EMBL/GenBank/DDBJ whole genome shotgun (WGS) entry which is preliminary data.</text>
</comment>
<accession>A0AA88E141</accession>
<proteinExistence type="predicted"/>